<keyword evidence="3" id="KW-1185">Reference proteome</keyword>
<name>A0AA40I6V7_CNENI</name>
<evidence type="ECO:0000313" key="3">
    <source>
        <dbReference type="Proteomes" id="UP001177744"/>
    </source>
</evidence>
<protein>
    <submittedName>
        <fullName evidence="2">Uncharacterized protein</fullName>
    </submittedName>
</protein>
<feature type="region of interest" description="Disordered" evidence="1">
    <location>
        <begin position="128"/>
        <end position="155"/>
    </location>
</feature>
<feature type="region of interest" description="Disordered" evidence="1">
    <location>
        <begin position="221"/>
        <end position="241"/>
    </location>
</feature>
<dbReference type="EMBL" id="JAULJE010000004">
    <property type="protein sequence ID" value="KAK1344036.1"/>
    <property type="molecule type" value="Genomic_DNA"/>
</dbReference>
<evidence type="ECO:0000313" key="2">
    <source>
        <dbReference type="EMBL" id="KAK1344036.1"/>
    </source>
</evidence>
<feature type="compositionally biased region" description="Basic and acidic residues" evidence="1">
    <location>
        <begin position="232"/>
        <end position="241"/>
    </location>
</feature>
<reference evidence="2" key="1">
    <citation type="submission" date="2023-06" db="EMBL/GenBank/DDBJ databases">
        <title>Reference genome for the Northern bat (Eptesicus nilssonii), a most northern bat species.</title>
        <authorList>
            <person name="Laine V.N."/>
            <person name="Pulliainen A.T."/>
            <person name="Lilley T.M."/>
        </authorList>
    </citation>
    <scope>NUCLEOTIDE SEQUENCE</scope>
    <source>
        <strain evidence="2">BLF_Eptnil</strain>
        <tissue evidence="2">Kidney</tissue>
    </source>
</reference>
<proteinExistence type="predicted"/>
<accession>A0AA40I6V7</accession>
<evidence type="ECO:0000256" key="1">
    <source>
        <dbReference type="SAM" id="MobiDB-lite"/>
    </source>
</evidence>
<dbReference type="AlphaFoldDB" id="A0AA40I6V7"/>
<organism evidence="2 3">
    <name type="scientific">Cnephaeus nilssonii</name>
    <name type="common">Northern bat</name>
    <name type="synonym">Eptesicus nilssonii</name>
    <dbReference type="NCBI Taxonomy" id="3371016"/>
    <lineage>
        <taxon>Eukaryota</taxon>
        <taxon>Metazoa</taxon>
        <taxon>Chordata</taxon>
        <taxon>Craniata</taxon>
        <taxon>Vertebrata</taxon>
        <taxon>Euteleostomi</taxon>
        <taxon>Mammalia</taxon>
        <taxon>Eutheria</taxon>
        <taxon>Laurasiatheria</taxon>
        <taxon>Chiroptera</taxon>
        <taxon>Yangochiroptera</taxon>
        <taxon>Vespertilionidae</taxon>
        <taxon>Cnephaeus</taxon>
    </lineage>
</organism>
<sequence length="323" mass="34718">MPCFRAVSAGPGASRCRAKEAAMPCSPASATGFIDVKIFIWTVTVLPKEKLDGIKQAEGRPLSGRGPSKVGELGACLLQQQAFQKPPPSRRLLKGLVHQRTGTQLHREKRKRGQEGLLVGFRQATYTAGSQRQPSLGLGDSGSRPPSGTRQAWRAAPVTTCGVQVAIGTGQAWQIVPDAARQVQAAMGDKAGMAGRTCCHLRGPGHHWGPGRPCGKHLMLPTGSRQPSGSEQARRAEPDSSRWIEPAIRDPAHCAQSLARREQWAVSRHQGLEWTGSNLQACYQEEVLNHDDAEGWLIEAGKGANEAALAGAELEKRINSLMN</sequence>
<gene>
    <name evidence="2" type="ORF">QTO34_014595</name>
</gene>
<comment type="caution">
    <text evidence="2">The sequence shown here is derived from an EMBL/GenBank/DDBJ whole genome shotgun (WGS) entry which is preliminary data.</text>
</comment>
<dbReference type="Proteomes" id="UP001177744">
    <property type="component" value="Unassembled WGS sequence"/>
</dbReference>